<dbReference type="Pfam" id="PF12796">
    <property type="entry name" value="Ank_2"/>
    <property type="match status" value="2"/>
</dbReference>
<dbReference type="STRING" id="307972.A0A2G8JVE2"/>
<keyword evidence="2 3" id="KW-0040">ANK repeat</keyword>
<keyword evidence="1" id="KW-0677">Repeat</keyword>
<dbReference type="EMBL" id="MRZV01001209">
    <property type="protein sequence ID" value="PIK39708.1"/>
    <property type="molecule type" value="Genomic_DNA"/>
</dbReference>
<dbReference type="Proteomes" id="UP000230750">
    <property type="component" value="Unassembled WGS sequence"/>
</dbReference>
<dbReference type="PROSITE" id="PS50297">
    <property type="entry name" value="ANK_REP_REGION"/>
    <property type="match status" value="4"/>
</dbReference>
<dbReference type="InterPro" id="IPR002110">
    <property type="entry name" value="Ankyrin_rpt"/>
</dbReference>
<organism evidence="4 5">
    <name type="scientific">Stichopus japonicus</name>
    <name type="common">Sea cucumber</name>
    <dbReference type="NCBI Taxonomy" id="307972"/>
    <lineage>
        <taxon>Eukaryota</taxon>
        <taxon>Metazoa</taxon>
        <taxon>Echinodermata</taxon>
        <taxon>Eleutherozoa</taxon>
        <taxon>Echinozoa</taxon>
        <taxon>Holothuroidea</taxon>
        <taxon>Aspidochirotacea</taxon>
        <taxon>Aspidochirotida</taxon>
        <taxon>Stichopodidae</taxon>
        <taxon>Apostichopus</taxon>
    </lineage>
</organism>
<dbReference type="OrthoDB" id="7464126at2759"/>
<accession>A0A2G8JVE2</accession>
<keyword evidence="5" id="KW-1185">Reference proteome</keyword>
<feature type="repeat" description="ANK" evidence="3">
    <location>
        <begin position="248"/>
        <end position="280"/>
    </location>
</feature>
<dbReference type="Pfam" id="PF00023">
    <property type="entry name" value="Ank"/>
    <property type="match status" value="1"/>
</dbReference>
<sequence>MPGQRNSKRIDKLQEVSKKYCIESTLQYNADLSNFTDDRKESERKEEPFLFHVVRKGLDSAVEMFLQRQLDVNQRGKNGLTAAMIAAEIGSAEKMQMLLDNGADIANLVDDEGETVLHKSSHWSKGNVVLLKFLISEGAQVNVLDNLGRSPLHWAVIQGHTSTAETLLCYNVDEVIDLDDRFQHRPIHYAIRTCRSDVAQLLVNNNCKLDDEEAMGDSMLIYAVKNGDRPMCELMLRHCKNANDVDLQGWTALHHAVQRGDPGICQLLLTKSSTKNMPDHEHRQTPIYVAVSLCQIEIVTLLLEHGVKLFCFDDKKR</sequence>
<dbReference type="SMART" id="SM00248">
    <property type="entry name" value="ANK"/>
    <property type="match status" value="8"/>
</dbReference>
<feature type="repeat" description="ANK" evidence="3">
    <location>
        <begin position="78"/>
        <end position="105"/>
    </location>
</feature>
<name>A0A2G8JVE2_STIJA</name>
<dbReference type="Gene3D" id="1.25.40.20">
    <property type="entry name" value="Ankyrin repeat-containing domain"/>
    <property type="match status" value="2"/>
</dbReference>
<dbReference type="PROSITE" id="PS50088">
    <property type="entry name" value="ANK_REPEAT"/>
    <property type="match status" value="5"/>
</dbReference>
<feature type="repeat" description="ANK" evidence="3">
    <location>
        <begin position="112"/>
        <end position="146"/>
    </location>
</feature>
<protein>
    <submittedName>
        <fullName evidence="4">Putative ankyrin-3</fullName>
    </submittedName>
</protein>
<reference evidence="4 5" key="1">
    <citation type="journal article" date="2017" name="PLoS Biol.">
        <title>The sea cucumber genome provides insights into morphological evolution and visceral regeneration.</title>
        <authorList>
            <person name="Zhang X."/>
            <person name="Sun L."/>
            <person name="Yuan J."/>
            <person name="Sun Y."/>
            <person name="Gao Y."/>
            <person name="Zhang L."/>
            <person name="Li S."/>
            <person name="Dai H."/>
            <person name="Hamel J.F."/>
            <person name="Liu C."/>
            <person name="Yu Y."/>
            <person name="Liu S."/>
            <person name="Lin W."/>
            <person name="Guo K."/>
            <person name="Jin S."/>
            <person name="Xu P."/>
            <person name="Storey K.B."/>
            <person name="Huan P."/>
            <person name="Zhang T."/>
            <person name="Zhou Y."/>
            <person name="Zhang J."/>
            <person name="Lin C."/>
            <person name="Li X."/>
            <person name="Xing L."/>
            <person name="Huo D."/>
            <person name="Sun M."/>
            <person name="Wang L."/>
            <person name="Mercier A."/>
            <person name="Li F."/>
            <person name="Yang H."/>
            <person name="Xiang J."/>
        </authorList>
    </citation>
    <scope>NUCLEOTIDE SEQUENCE [LARGE SCALE GENOMIC DNA]</scope>
    <source>
        <strain evidence="4">Shaxun</strain>
        <tissue evidence="4">Muscle</tissue>
    </source>
</reference>
<gene>
    <name evidence="4" type="ORF">BSL78_23440</name>
</gene>
<dbReference type="SUPFAM" id="SSF48403">
    <property type="entry name" value="Ankyrin repeat"/>
    <property type="match status" value="1"/>
</dbReference>
<dbReference type="AlphaFoldDB" id="A0A2G8JVE2"/>
<feature type="repeat" description="ANK" evidence="3">
    <location>
        <begin position="282"/>
        <end position="314"/>
    </location>
</feature>
<evidence type="ECO:0000256" key="2">
    <source>
        <dbReference type="ARBA" id="ARBA00023043"/>
    </source>
</evidence>
<evidence type="ECO:0000256" key="1">
    <source>
        <dbReference type="ARBA" id="ARBA00022737"/>
    </source>
</evidence>
<evidence type="ECO:0000313" key="4">
    <source>
        <dbReference type="EMBL" id="PIK39708.1"/>
    </source>
</evidence>
<dbReference type="InterPro" id="IPR036770">
    <property type="entry name" value="Ankyrin_rpt-contain_sf"/>
</dbReference>
<proteinExistence type="predicted"/>
<comment type="caution">
    <text evidence="4">The sequence shown here is derived from an EMBL/GenBank/DDBJ whole genome shotgun (WGS) entry which is preliminary data.</text>
</comment>
<evidence type="ECO:0000313" key="5">
    <source>
        <dbReference type="Proteomes" id="UP000230750"/>
    </source>
</evidence>
<feature type="repeat" description="ANK" evidence="3">
    <location>
        <begin position="147"/>
        <end position="173"/>
    </location>
</feature>
<evidence type="ECO:0000256" key="3">
    <source>
        <dbReference type="PROSITE-ProRule" id="PRU00023"/>
    </source>
</evidence>
<dbReference type="PANTHER" id="PTHR24198:SF165">
    <property type="entry name" value="ANKYRIN REPEAT-CONTAINING PROTEIN-RELATED"/>
    <property type="match status" value="1"/>
</dbReference>
<dbReference type="PANTHER" id="PTHR24198">
    <property type="entry name" value="ANKYRIN REPEAT AND PROTEIN KINASE DOMAIN-CONTAINING PROTEIN"/>
    <property type="match status" value="1"/>
</dbReference>